<dbReference type="eggNOG" id="ENOG502R6HD">
    <property type="taxonomic scope" value="Eukaryota"/>
</dbReference>
<accession>H0XQH5</accession>
<dbReference type="STRING" id="30611.ENSOGAP00000018367"/>
<sequence>MKCSLTIQSIFLIFPHHILSKRKREEIVLAFLLIPCCLAQDYRARPILPKVSFLWAWNAPTEPCVGASNQPLDLSLFTLIGSPRKDALGQDVTIFYVDRLGYYPYIDHKGKLVNGGIPQKGSLQNHLDKARNDIIYYIPKDKVGMAVIDWEEWRPTWARNWRPKDIYRNLSIDYVQQKNATLSVAEATKIAKDEFETIGKAFMLDTLRLGISIRPKHYWGYYLFPDCYNTHYKQANYNGSCFYIEKKRNDDLEWLWKESTALYPSIYLNTQMTPDRGALYVRNRVHEAIRVSKVRNAADPLPVFVYTRLVFTDDVMKFLSEEDLVHTFGETISQGASGIVIWGSLTLLRAAKKTACLDLENYMQKTVNPYIINASLAAKMCSQVLCAEQGVCTRKDWNSDAYLHLNPHNFAIQMSTDGQYLVSGKPTIDDLQELADNFQCTCFTNTTCETRTNVTDVSSINVCINDGLCIDA</sequence>
<feature type="disulfide bond" evidence="16">
    <location>
        <begin position="442"/>
        <end position="448"/>
    </location>
</feature>
<evidence type="ECO:0000256" key="5">
    <source>
        <dbReference type="ARBA" id="ARBA00022622"/>
    </source>
</evidence>
<proteinExistence type="inferred from homology"/>
<dbReference type="PANTHER" id="PTHR11769">
    <property type="entry name" value="HYALURONIDASE"/>
    <property type="match status" value="1"/>
</dbReference>
<evidence type="ECO:0000256" key="9">
    <source>
        <dbReference type="ARBA" id="ARBA00023157"/>
    </source>
</evidence>
<reference evidence="18" key="2">
    <citation type="submission" date="2025-08" db="UniProtKB">
        <authorList>
            <consortium name="Ensembl"/>
        </authorList>
    </citation>
    <scope>IDENTIFICATION</scope>
</reference>
<feature type="disulfide bond" evidence="16">
    <location>
        <begin position="381"/>
        <end position="392"/>
    </location>
</feature>
<evidence type="ECO:0000256" key="3">
    <source>
        <dbReference type="ARBA" id="ARBA00008871"/>
    </source>
</evidence>
<keyword evidence="5" id="KW-0336">GPI-anchor</keyword>
<evidence type="ECO:0000256" key="6">
    <source>
        <dbReference type="ARBA" id="ARBA00022729"/>
    </source>
</evidence>
<dbReference type="Pfam" id="PF01630">
    <property type="entry name" value="Glyco_hydro_56"/>
    <property type="match status" value="1"/>
</dbReference>
<dbReference type="InParanoid" id="H0XQH5"/>
<keyword evidence="19" id="KW-1185">Reference proteome</keyword>
<feature type="active site" description="Proton donor" evidence="14">
    <location>
        <position position="151"/>
    </location>
</feature>
<dbReference type="GeneTree" id="ENSGT01020000230364"/>
<keyword evidence="10" id="KW-0325">Glycoprotein</keyword>
<dbReference type="InterPro" id="IPR013785">
    <property type="entry name" value="Aldolase_TIM"/>
</dbReference>
<feature type="disulfide bond" evidence="16">
    <location>
        <begin position="227"/>
        <end position="241"/>
    </location>
</feature>
<dbReference type="Proteomes" id="UP000005225">
    <property type="component" value="Unassembled WGS sequence"/>
</dbReference>
<evidence type="ECO:0000256" key="12">
    <source>
        <dbReference type="ARBA" id="ARBA00023295"/>
    </source>
</evidence>
<evidence type="ECO:0000256" key="2">
    <source>
        <dbReference type="ARBA" id="ARBA00004609"/>
    </source>
</evidence>
<dbReference type="OMA" id="SLAAKMC"/>
<dbReference type="GO" id="GO:0007342">
    <property type="term" value="P:fusion of sperm to egg plasma membrane involved in single fertilization"/>
    <property type="evidence" value="ECO:0007669"/>
    <property type="project" value="InterPro"/>
</dbReference>
<evidence type="ECO:0000256" key="16">
    <source>
        <dbReference type="PIRSR" id="PIRSR038193-3"/>
    </source>
</evidence>
<evidence type="ECO:0000256" key="4">
    <source>
        <dbReference type="ARBA" id="ARBA00022475"/>
    </source>
</evidence>
<dbReference type="SUPFAM" id="SSF51445">
    <property type="entry name" value="(Trans)glycosidases"/>
    <property type="match status" value="1"/>
</dbReference>
<keyword evidence="12 13" id="KW-0326">Glycosidase</keyword>
<keyword evidence="9 16" id="KW-1015">Disulfide bond</keyword>
<keyword evidence="8" id="KW-0472">Membrane</keyword>
<reference evidence="18" key="3">
    <citation type="submission" date="2025-09" db="UniProtKB">
        <authorList>
            <consortium name="Ensembl"/>
        </authorList>
    </citation>
    <scope>IDENTIFICATION</scope>
</reference>
<dbReference type="FunFam" id="3.20.20.70:FF:000065">
    <property type="entry name" value="Hyaluronidase"/>
    <property type="match status" value="1"/>
</dbReference>
<dbReference type="HOGENOM" id="CLU_036366_0_1_1"/>
<keyword evidence="6" id="KW-0732">Signal</keyword>
<evidence type="ECO:0000256" key="10">
    <source>
        <dbReference type="ARBA" id="ARBA00023180"/>
    </source>
</evidence>
<feature type="disulfide bond" evidence="16">
    <location>
        <begin position="64"/>
        <end position="356"/>
    </location>
</feature>
<keyword evidence="11" id="KW-0449">Lipoprotein</keyword>
<dbReference type="GO" id="GO:0001669">
    <property type="term" value="C:acrosomal vesicle"/>
    <property type="evidence" value="ECO:0007669"/>
    <property type="project" value="TreeGrafter"/>
</dbReference>
<evidence type="ECO:0000256" key="17">
    <source>
        <dbReference type="RuleBase" id="RU610713"/>
    </source>
</evidence>
<comment type="similarity">
    <text evidence="3 13 17">Belongs to the glycosyl hydrolase 56 family.</text>
</comment>
<evidence type="ECO:0000256" key="14">
    <source>
        <dbReference type="PIRSR" id="PIRSR038193-1"/>
    </source>
</evidence>
<dbReference type="AlphaFoldDB" id="H0XQH5"/>
<dbReference type="GO" id="GO:0030214">
    <property type="term" value="P:hyaluronan catabolic process"/>
    <property type="evidence" value="ECO:0007669"/>
    <property type="project" value="TreeGrafter"/>
</dbReference>
<dbReference type="PIRSF" id="PIRSF038193">
    <property type="entry name" value="Hyaluronidase"/>
    <property type="match status" value="1"/>
</dbReference>
<dbReference type="Gene3D" id="3.20.20.70">
    <property type="entry name" value="Aldolase class I"/>
    <property type="match status" value="1"/>
</dbReference>
<keyword evidence="4" id="KW-1003">Cell membrane</keyword>
<dbReference type="GO" id="GO:0098552">
    <property type="term" value="C:side of membrane"/>
    <property type="evidence" value="ECO:0007669"/>
    <property type="project" value="UniProtKB-KW"/>
</dbReference>
<keyword evidence="7 13" id="KW-0378">Hydrolase</keyword>
<protein>
    <recommendedName>
        <fullName evidence="13 17">Hyaluronidase</fullName>
        <ecNumber evidence="13 17">3.2.1.35</ecNumber>
    </recommendedName>
</protein>
<dbReference type="GO" id="GO:0005886">
    <property type="term" value="C:plasma membrane"/>
    <property type="evidence" value="ECO:0007669"/>
    <property type="project" value="UniProtKB-SubCell"/>
</dbReference>
<dbReference type="GO" id="GO:0004415">
    <property type="term" value="F:hyalurononglucosaminidase activity"/>
    <property type="evidence" value="ECO:0007669"/>
    <property type="project" value="UniProtKB-UniRule"/>
</dbReference>
<evidence type="ECO:0000256" key="15">
    <source>
        <dbReference type="PIRSR" id="PIRSR038193-2"/>
    </source>
</evidence>
<evidence type="ECO:0000313" key="19">
    <source>
        <dbReference type="Proteomes" id="UP000005225"/>
    </source>
</evidence>
<dbReference type="EMBL" id="AAQR03068872">
    <property type="status" value="NOT_ANNOTATED_CDS"/>
    <property type="molecule type" value="Genomic_DNA"/>
</dbReference>
<dbReference type="InterPro" id="IPR001439">
    <property type="entry name" value="Hyaluronidase_PH20/Hyal5"/>
</dbReference>
<dbReference type="InterPro" id="IPR018155">
    <property type="entry name" value="Hyaluronidase"/>
</dbReference>
<dbReference type="Ensembl" id="ENSOGAT00000029483.1">
    <property type="protein sequence ID" value="ENSOGAP00000018367.1"/>
    <property type="gene ID" value="ENSOGAG00000027679.1"/>
</dbReference>
<dbReference type="PRINTS" id="PR00848">
    <property type="entry name" value="SPERMPH20"/>
</dbReference>
<dbReference type="GO" id="GO:0005975">
    <property type="term" value="P:carbohydrate metabolic process"/>
    <property type="evidence" value="ECO:0007669"/>
    <property type="project" value="UniProtKB-UniRule"/>
</dbReference>
<comment type="catalytic activity">
    <reaction evidence="1 13 17">
        <text>Random hydrolysis of (1-&gt;4)-linkages between N-acetyl-beta-D-glucosamine and D-glucuronate residues in hyaluronate.</text>
        <dbReference type="EC" id="3.2.1.35"/>
    </reaction>
</comment>
<evidence type="ECO:0000313" key="18">
    <source>
        <dbReference type="Ensembl" id="ENSOGAP00000018367.1"/>
    </source>
</evidence>
<dbReference type="PIRSF" id="PIRSF500773">
    <property type="entry name" value="Hyaluronidase_PH20_Hyal5"/>
    <property type="match status" value="1"/>
</dbReference>
<dbReference type="EC" id="3.2.1.35" evidence="13 17"/>
<feature type="glycosylation site" description="N-linked (GlcNAc...) asparagine" evidence="15">
    <location>
        <position position="373"/>
    </location>
</feature>
<dbReference type="PANTHER" id="PTHR11769:SF20">
    <property type="entry name" value="HYALURONIDASE PH-20"/>
    <property type="match status" value="1"/>
</dbReference>
<evidence type="ECO:0000256" key="8">
    <source>
        <dbReference type="ARBA" id="ARBA00023136"/>
    </source>
</evidence>
<dbReference type="PRINTS" id="PR00846">
    <property type="entry name" value="GLHYDRLASE56"/>
</dbReference>
<evidence type="ECO:0000256" key="13">
    <source>
        <dbReference type="PIRNR" id="PIRNR038193"/>
    </source>
</evidence>
<feature type="disulfide bond" evidence="16">
    <location>
        <begin position="386"/>
        <end position="440"/>
    </location>
</feature>
<organism evidence="18 19">
    <name type="scientific">Otolemur garnettii</name>
    <name type="common">Small-eared galago</name>
    <name type="synonym">Garnett's greater bushbaby</name>
    <dbReference type="NCBI Taxonomy" id="30611"/>
    <lineage>
        <taxon>Eukaryota</taxon>
        <taxon>Metazoa</taxon>
        <taxon>Chordata</taxon>
        <taxon>Craniata</taxon>
        <taxon>Vertebrata</taxon>
        <taxon>Euteleostomi</taxon>
        <taxon>Mammalia</taxon>
        <taxon>Eutheria</taxon>
        <taxon>Euarchontoglires</taxon>
        <taxon>Primates</taxon>
        <taxon>Strepsirrhini</taxon>
        <taxon>Lorisiformes</taxon>
        <taxon>Galagidae</taxon>
        <taxon>Otolemur</taxon>
    </lineage>
</organism>
<evidence type="ECO:0000256" key="1">
    <source>
        <dbReference type="ARBA" id="ARBA00000251"/>
    </source>
</evidence>
<reference evidence="19" key="1">
    <citation type="submission" date="2011-03" db="EMBL/GenBank/DDBJ databases">
        <title>Version 3 of the genome sequence of Otolemur garnettii (Bushbaby).</title>
        <authorList>
            <consortium name="The Broad Institute Genome Sequencing Platform"/>
            <person name="Di Palma F."/>
            <person name="Johnson J."/>
            <person name="Lander E.S."/>
            <person name="Lindblad-Toh K."/>
            <person name="Jaffe D.B."/>
            <person name="Gnerre S."/>
            <person name="MacCallum I."/>
            <person name="Przybylski D."/>
            <person name="Ribeiro F.J."/>
            <person name="Burton J.N."/>
            <person name="Walker B.J."/>
            <person name="Sharpe T."/>
            <person name="Hall G."/>
        </authorList>
    </citation>
    <scope>NUCLEOTIDE SEQUENCE [LARGE SCALE GENOMIC DNA]</scope>
</reference>
<evidence type="ECO:0000256" key="7">
    <source>
        <dbReference type="ARBA" id="ARBA00022801"/>
    </source>
</evidence>
<name>H0XQH5_OTOGA</name>
<dbReference type="InterPro" id="IPR017853">
    <property type="entry name" value="GH"/>
</dbReference>
<evidence type="ECO:0000256" key="11">
    <source>
        <dbReference type="ARBA" id="ARBA00023288"/>
    </source>
</evidence>
<comment type="subcellular location">
    <subcellularLocation>
        <location evidence="2">Cell membrane</location>
        <topology evidence="2">Lipid-anchor</topology>
        <topology evidence="2">GPI-anchor</topology>
    </subcellularLocation>
</comment>